<dbReference type="Proteomes" id="UP001303046">
    <property type="component" value="Unassembled WGS sequence"/>
</dbReference>
<organism evidence="1 2">
    <name type="scientific">Necator americanus</name>
    <name type="common">Human hookworm</name>
    <dbReference type="NCBI Taxonomy" id="51031"/>
    <lineage>
        <taxon>Eukaryota</taxon>
        <taxon>Metazoa</taxon>
        <taxon>Ecdysozoa</taxon>
        <taxon>Nematoda</taxon>
        <taxon>Chromadorea</taxon>
        <taxon>Rhabditida</taxon>
        <taxon>Rhabditina</taxon>
        <taxon>Rhabditomorpha</taxon>
        <taxon>Strongyloidea</taxon>
        <taxon>Ancylostomatidae</taxon>
        <taxon>Bunostominae</taxon>
        <taxon>Necator</taxon>
    </lineage>
</organism>
<accession>A0ABR1CD78</accession>
<evidence type="ECO:0008006" key="3">
    <source>
        <dbReference type="Google" id="ProtNLM"/>
    </source>
</evidence>
<gene>
    <name evidence="1" type="primary">Necator_chrII.g6183</name>
    <name evidence="1" type="ORF">RB195_018390</name>
</gene>
<evidence type="ECO:0000313" key="2">
    <source>
        <dbReference type="Proteomes" id="UP001303046"/>
    </source>
</evidence>
<comment type="caution">
    <text evidence="1">The sequence shown here is derived from an EMBL/GenBank/DDBJ whole genome shotgun (WGS) entry which is preliminary data.</text>
</comment>
<name>A0ABR1CD78_NECAM</name>
<protein>
    <recommendedName>
        <fullName evidence="3">Reverse transcriptase domain-containing protein</fullName>
    </recommendedName>
</protein>
<keyword evidence="2" id="KW-1185">Reference proteome</keyword>
<dbReference type="EMBL" id="JAVFWL010000002">
    <property type="protein sequence ID" value="KAK6735176.1"/>
    <property type="molecule type" value="Genomic_DNA"/>
</dbReference>
<reference evidence="1 2" key="1">
    <citation type="submission" date="2023-08" db="EMBL/GenBank/DDBJ databases">
        <title>A Necator americanus chromosomal reference genome.</title>
        <authorList>
            <person name="Ilik V."/>
            <person name="Petrzelkova K.J."/>
            <person name="Pardy F."/>
            <person name="Fuh T."/>
            <person name="Niatou-Singa F.S."/>
            <person name="Gouil Q."/>
            <person name="Baker L."/>
            <person name="Ritchie M.E."/>
            <person name="Jex A.R."/>
            <person name="Gazzola D."/>
            <person name="Li H."/>
            <person name="Toshio Fujiwara R."/>
            <person name="Zhan B."/>
            <person name="Aroian R.V."/>
            <person name="Pafco B."/>
            <person name="Schwarz E.M."/>
        </authorList>
    </citation>
    <scope>NUCLEOTIDE SEQUENCE [LARGE SCALE GENOMIC DNA]</scope>
    <source>
        <strain evidence="1 2">Aroian</strain>
        <tissue evidence="1">Whole animal</tissue>
    </source>
</reference>
<evidence type="ECO:0000313" key="1">
    <source>
        <dbReference type="EMBL" id="KAK6735176.1"/>
    </source>
</evidence>
<dbReference type="PANTHER" id="PTHR19446">
    <property type="entry name" value="REVERSE TRANSCRIPTASES"/>
    <property type="match status" value="1"/>
</dbReference>
<sequence length="131" mass="14805">MMNEGQPCEKAGFRKGFSTFDHIHTVSKLIEVSLEHGIPLCLTFIDSKKAFHTVEAEAVMGTLDKKGILTPYIKVLRELFSNFTTEISPFYKNIIIDVKKGIRQGDTISPKVFTARLENGVRKLEWDDMGV</sequence>
<proteinExistence type="predicted"/>